<evidence type="ECO:0000256" key="11">
    <source>
        <dbReference type="ARBA" id="ARBA00023136"/>
    </source>
</evidence>
<evidence type="ECO:0000256" key="5">
    <source>
        <dbReference type="ARBA" id="ARBA00022692"/>
    </source>
</evidence>
<keyword evidence="5" id="KW-0812">Transmembrane</keyword>
<evidence type="ECO:0000256" key="9">
    <source>
        <dbReference type="ARBA" id="ARBA00023004"/>
    </source>
</evidence>
<evidence type="ECO:0000256" key="3">
    <source>
        <dbReference type="ARBA" id="ARBA00010617"/>
    </source>
</evidence>
<dbReference type="GO" id="GO:0004497">
    <property type="term" value="F:monooxygenase activity"/>
    <property type="evidence" value="ECO:0007669"/>
    <property type="project" value="UniProtKB-KW"/>
</dbReference>
<comment type="similarity">
    <text evidence="3 13">Belongs to the cytochrome P450 family.</text>
</comment>
<dbReference type="PRINTS" id="PR00463">
    <property type="entry name" value="EP450I"/>
</dbReference>
<dbReference type="OrthoDB" id="1055148at2759"/>
<dbReference type="InterPro" id="IPR052306">
    <property type="entry name" value="CYP450_71D"/>
</dbReference>
<dbReference type="InterPro" id="IPR017972">
    <property type="entry name" value="Cyt_P450_CS"/>
</dbReference>
<dbReference type="PROSITE" id="PS00086">
    <property type="entry name" value="CYTOCHROME_P450"/>
    <property type="match status" value="1"/>
</dbReference>
<keyword evidence="4 12" id="KW-0349">Heme</keyword>
<dbReference type="Gene3D" id="1.10.630.10">
    <property type="entry name" value="Cytochrome P450"/>
    <property type="match status" value="1"/>
</dbReference>
<dbReference type="GO" id="GO:0016705">
    <property type="term" value="F:oxidoreductase activity, acting on paired donors, with incorporation or reduction of molecular oxygen"/>
    <property type="evidence" value="ECO:0007669"/>
    <property type="project" value="InterPro"/>
</dbReference>
<dbReference type="GO" id="GO:0020037">
    <property type="term" value="F:heme binding"/>
    <property type="evidence" value="ECO:0007669"/>
    <property type="project" value="InterPro"/>
</dbReference>
<evidence type="ECO:0000256" key="2">
    <source>
        <dbReference type="ARBA" id="ARBA00004167"/>
    </source>
</evidence>
<keyword evidence="11" id="KW-0472">Membrane</keyword>
<keyword evidence="10 13" id="KW-0503">Monooxygenase</keyword>
<evidence type="ECO:0000313" key="14">
    <source>
        <dbReference type="Proteomes" id="UP001652660"/>
    </source>
</evidence>
<reference evidence="15" key="2">
    <citation type="submission" date="2025-08" db="UniProtKB">
        <authorList>
            <consortium name="RefSeq"/>
        </authorList>
    </citation>
    <scope>IDENTIFICATION</scope>
    <source>
        <tissue evidence="15">Leaves</tissue>
    </source>
</reference>
<organism evidence="14 15">
    <name type="scientific">Coffea arabica</name>
    <name type="common">Arabian coffee</name>
    <dbReference type="NCBI Taxonomy" id="13443"/>
    <lineage>
        <taxon>Eukaryota</taxon>
        <taxon>Viridiplantae</taxon>
        <taxon>Streptophyta</taxon>
        <taxon>Embryophyta</taxon>
        <taxon>Tracheophyta</taxon>
        <taxon>Spermatophyta</taxon>
        <taxon>Magnoliopsida</taxon>
        <taxon>eudicotyledons</taxon>
        <taxon>Gunneridae</taxon>
        <taxon>Pentapetalae</taxon>
        <taxon>asterids</taxon>
        <taxon>lamiids</taxon>
        <taxon>Gentianales</taxon>
        <taxon>Rubiaceae</taxon>
        <taxon>Ixoroideae</taxon>
        <taxon>Gardenieae complex</taxon>
        <taxon>Bertiereae - Coffeeae clade</taxon>
        <taxon>Coffeeae</taxon>
        <taxon>Coffea</taxon>
    </lineage>
</organism>
<keyword evidence="14" id="KW-1185">Reference proteome</keyword>
<dbReference type="PANTHER" id="PTHR47953:SF19">
    <property type="entry name" value="OS06G0641600 PROTEIN"/>
    <property type="match status" value="1"/>
</dbReference>
<dbReference type="GO" id="GO:0005506">
    <property type="term" value="F:iron ion binding"/>
    <property type="evidence" value="ECO:0007669"/>
    <property type="project" value="InterPro"/>
</dbReference>
<name>A0A6P6XEF2_COFAR</name>
<accession>A0A6P6XEF2</accession>
<dbReference type="PRINTS" id="PR00385">
    <property type="entry name" value="P450"/>
</dbReference>
<dbReference type="RefSeq" id="XP_027124412.2">
    <property type="nucleotide sequence ID" value="XM_027268611.2"/>
</dbReference>
<keyword evidence="7" id="KW-1133">Transmembrane helix</keyword>
<gene>
    <name evidence="15" type="primary">LOC113741132</name>
</gene>
<evidence type="ECO:0000256" key="1">
    <source>
        <dbReference type="ARBA" id="ARBA00001971"/>
    </source>
</evidence>
<evidence type="ECO:0000313" key="15">
    <source>
        <dbReference type="RefSeq" id="XP_027124412.2"/>
    </source>
</evidence>
<dbReference type="InterPro" id="IPR036396">
    <property type="entry name" value="Cyt_P450_sf"/>
</dbReference>
<sequence length="284" mass="32669">MFLGLSGMHKKRKWKMMHHEMDDILDDVIKQHQANRENGKVGNAESGDEDIIDVLLRLQESGNFQVPITTRNIKALLLDIFNAGTDNSSVIVQWAMSELMRQPNLMAKAQDEVRQICEGKRTIEKADMEKLKYLKMVIHETLRLHPPTPIIPRLSMENLVASGYTIPDNTQIIVNAWAIGRDPEYWDDAENFKPERFDHKSIDYFGSQHGYFLFGLGRRMCPGITFGLANMELPLAHLLYHFDWKLPDGMEPADLDMEESERLTVQRKNNLFLIATPYGPSSDR</sequence>
<keyword evidence="8 13" id="KW-0560">Oxidoreductase</keyword>
<evidence type="ECO:0000256" key="7">
    <source>
        <dbReference type="ARBA" id="ARBA00022989"/>
    </source>
</evidence>
<dbReference type="InterPro" id="IPR001128">
    <property type="entry name" value="Cyt_P450"/>
</dbReference>
<evidence type="ECO:0000256" key="4">
    <source>
        <dbReference type="ARBA" id="ARBA00022617"/>
    </source>
</evidence>
<dbReference type="AlphaFoldDB" id="A0A6P6XEF2"/>
<proteinExistence type="inferred from homology"/>
<keyword evidence="6 12" id="KW-0479">Metal-binding</keyword>
<dbReference type="PANTHER" id="PTHR47953">
    <property type="entry name" value="OS08G0105600 PROTEIN"/>
    <property type="match status" value="1"/>
</dbReference>
<evidence type="ECO:0000256" key="13">
    <source>
        <dbReference type="RuleBase" id="RU000461"/>
    </source>
</evidence>
<protein>
    <submittedName>
        <fullName evidence="15">Premnaspirodiene oxygenase</fullName>
    </submittedName>
</protein>
<comment type="cofactor">
    <cofactor evidence="1 12">
        <name>heme</name>
        <dbReference type="ChEBI" id="CHEBI:30413"/>
    </cofactor>
</comment>
<evidence type="ECO:0000256" key="12">
    <source>
        <dbReference type="PIRSR" id="PIRSR602401-1"/>
    </source>
</evidence>
<dbReference type="GeneID" id="113741132"/>
<dbReference type="Proteomes" id="UP001652660">
    <property type="component" value="Chromosome 4e"/>
</dbReference>
<evidence type="ECO:0000256" key="10">
    <source>
        <dbReference type="ARBA" id="ARBA00023033"/>
    </source>
</evidence>
<dbReference type="InterPro" id="IPR002401">
    <property type="entry name" value="Cyt_P450_E_grp-I"/>
</dbReference>
<dbReference type="SUPFAM" id="SSF48264">
    <property type="entry name" value="Cytochrome P450"/>
    <property type="match status" value="1"/>
</dbReference>
<reference evidence="14" key="1">
    <citation type="journal article" date="2025" name="Foods">
        <title>Unveiling the Microbial Signatures of Arabica Coffee Cherries: Insights into Ripeness Specific Diversity, Functional Traits, and Implications for Quality and Safety.</title>
        <authorList>
            <consortium name="RefSeq"/>
            <person name="Tenea G.N."/>
            <person name="Cifuentes V."/>
            <person name="Reyes P."/>
            <person name="Cevallos-Vallejos M."/>
        </authorList>
    </citation>
    <scope>NUCLEOTIDE SEQUENCE [LARGE SCALE GENOMIC DNA]</scope>
</reference>
<evidence type="ECO:0000256" key="8">
    <source>
        <dbReference type="ARBA" id="ARBA00023002"/>
    </source>
</evidence>
<feature type="binding site" description="axial binding residue" evidence="12">
    <location>
        <position position="221"/>
    </location>
    <ligand>
        <name>heme</name>
        <dbReference type="ChEBI" id="CHEBI:30413"/>
    </ligand>
    <ligandPart>
        <name>Fe</name>
        <dbReference type="ChEBI" id="CHEBI:18248"/>
    </ligandPart>
</feature>
<evidence type="ECO:0000256" key="6">
    <source>
        <dbReference type="ARBA" id="ARBA00022723"/>
    </source>
</evidence>
<keyword evidence="9 12" id="KW-0408">Iron</keyword>
<dbReference type="Pfam" id="PF00067">
    <property type="entry name" value="p450"/>
    <property type="match status" value="1"/>
</dbReference>
<comment type="subcellular location">
    <subcellularLocation>
        <location evidence="2">Membrane</location>
        <topology evidence="2">Single-pass membrane protein</topology>
    </subcellularLocation>
</comment>